<keyword evidence="14" id="KW-1185">Reference proteome</keyword>
<keyword evidence="5" id="KW-0677">Repeat</keyword>
<evidence type="ECO:0000256" key="8">
    <source>
        <dbReference type="ARBA" id="ARBA00023242"/>
    </source>
</evidence>
<dbReference type="Gene3D" id="3.30.70.330">
    <property type="match status" value="2"/>
</dbReference>
<evidence type="ECO:0000256" key="1">
    <source>
        <dbReference type="ARBA" id="ARBA00004123"/>
    </source>
</evidence>
<keyword evidence="8" id="KW-0539">Nucleus</keyword>
<evidence type="ECO:0000313" key="13">
    <source>
        <dbReference type="EMBL" id="KII67724.1"/>
    </source>
</evidence>
<protein>
    <submittedName>
        <fullName evidence="13">U2 small nuclear ribonucleoprotein B</fullName>
    </submittedName>
</protein>
<name>A0A0C2IQJ3_THEKT</name>
<dbReference type="SMART" id="SM00360">
    <property type="entry name" value="RRM"/>
    <property type="match status" value="2"/>
</dbReference>
<proteinExistence type="inferred from homology"/>
<dbReference type="Proteomes" id="UP000031668">
    <property type="component" value="Unassembled WGS sequence"/>
</dbReference>
<dbReference type="GO" id="GO:0030532">
    <property type="term" value="C:small nuclear ribonucleoprotein complex"/>
    <property type="evidence" value="ECO:0007669"/>
    <property type="project" value="UniProtKB-ARBA"/>
</dbReference>
<evidence type="ECO:0000256" key="3">
    <source>
        <dbReference type="ARBA" id="ARBA00022664"/>
    </source>
</evidence>
<comment type="subcellular location">
    <subcellularLocation>
        <location evidence="1">Nucleus</location>
    </subcellularLocation>
</comment>
<feature type="region of interest" description="Disordered" evidence="11">
    <location>
        <begin position="107"/>
        <end position="129"/>
    </location>
</feature>
<feature type="domain" description="RRM" evidence="12">
    <location>
        <begin position="139"/>
        <end position="213"/>
    </location>
</feature>
<evidence type="ECO:0000256" key="11">
    <source>
        <dbReference type="SAM" id="MobiDB-lite"/>
    </source>
</evidence>
<dbReference type="EMBL" id="JWZT01003119">
    <property type="protein sequence ID" value="KII67724.1"/>
    <property type="molecule type" value="Genomic_DNA"/>
</dbReference>
<evidence type="ECO:0000313" key="14">
    <source>
        <dbReference type="Proteomes" id="UP000031668"/>
    </source>
</evidence>
<comment type="similarity">
    <text evidence="2">Belongs to the RRM U1 A/B'' family.</text>
</comment>
<dbReference type="FunFam" id="3.30.70.330:FF:000039">
    <property type="entry name" value="U1 small nuclear ribonucleoprotein A"/>
    <property type="match status" value="1"/>
</dbReference>
<dbReference type="SUPFAM" id="SSF54928">
    <property type="entry name" value="RNA-binding domain, RBD"/>
    <property type="match status" value="1"/>
</dbReference>
<accession>A0A0C2IQJ3</accession>
<evidence type="ECO:0000256" key="5">
    <source>
        <dbReference type="ARBA" id="ARBA00022737"/>
    </source>
</evidence>
<keyword evidence="7" id="KW-0508">mRNA splicing</keyword>
<dbReference type="FunFam" id="3.30.70.330:FF:000029">
    <property type="entry name" value="U2 small nuclear ribonucleoprotein B"/>
    <property type="match status" value="1"/>
</dbReference>
<dbReference type="GO" id="GO:0005681">
    <property type="term" value="C:spliceosomal complex"/>
    <property type="evidence" value="ECO:0007669"/>
    <property type="project" value="UniProtKB-KW"/>
</dbReference>
<keyword evidence="3" id="KW-0507">mRNA processing</keyword>
<dbReference type="OrthoDB" id="277802at2759"/>
<evidence type="ECO:0000256" key="4">
    <source>
        <dbReference type="ARBA" id="ARBA00022728"/>
    </source>
</evidence>
<keyword evidence="6 10" id="KW-0694">RNA-binding</keyword>
<dbReference type="Pfam" id="PF00076">
    <property type="entry name" value="RRM_1"/>
    <property type="match status" value="2"/>
</dbReference>
<reference evidence="13 14" key="1">
    <citation type="journal article" date="2014" name="Genome Biol. Evol.">
        <title>The genome of the myxosporean Thelohanellus kitauei shows adaptations to nutrient acquisition within its fish host.</title>
        <authorList>
            <person name="Yang Y."/>
            <person name="Xiong J."/>
            <person name="Zhou Z."/>
            <person name="Huo F."/>
            <person name="Miao W."/>
            <person name="Ran C."/>
            <person name="Liu Y."/>
            <person name="Zhang J."/>
            <person name="Feng J."/>
            <person name="Wang M."/>
            <person name="Wang M."/>
            <person name="Wang L."/>
            <person name="Yao B."/>
        </authorList>
    </citation>
    <scope>NUCLEOTIDE SEQUENCE [LARGE SCALE GENOMIC DNA]</scope>
    <source>
        <strain evidence="13">Wuqing</strain>
    </source>
</reference>
<evidence type="ECO:0000256" key="7">
    <source>
        <dbReference type="ARBA" id="ARBA00023187"/>
    </source>
</evidence>
<evidence type="ECO:0000256" key="6">
    <source>
        <dbReference type="ARBA" id="ARBA00022884"/>
    </source>
</evidence>
<feature type="domain" description="RRM" evidence="12">
    <location>
        <begin position="12"/>
        <end position="91"/>
    </location>
</feature>
<dbReference type="InterPro" id="IPR012677">
    <property type="entry name" value="Nucleotide-bd_a/b_plait_sf"/>
</dbReference>
<dbReference type="InterPro" id="IPR000504">
    <property type="entry name" value="RRM_dom"/>
</dbReference>
<evidence type="ECO:0000256" key="2">
    <source>
        <dbReference type="ARBA" id="ARBA00007243"/>
    </source>
</evidence>
<dbReference type="OMA" id="VRMIPTK"/>
<dbReference type="AlphaFoldDB" id="A0A0C2IQJ3"/>
<dbReference type="PROSITE" id="PS50102">
    <property type="entry name" value="RRM"/>
    <property type="match status" value="2"/>
</dbReference>
<dbReference type="GO" id="GO:0003723">
    <property type="term" value="F:RNA binding"/>
    <property type="evidence" value="ECO:0007669"/>
    <property type="project" value="UniProtKB-UniRule"/>
</dbReference>
<dbReference type="PANTHER" id="PTHR10501">
    <property type="entry name" value="U1 SMALL NUCLEAR RIBONUCLEOPROTEIN A/U2 SMALL NUCLEAR RIBONUCLEOPROTEIN B"/>
    <property type="match status" value="1"/>
</dbReference>
<dbReference type="InterPro" id="IPR035979">
    <property type="entry name" value="RBD_domain_sf"/>
</dbReference>
<keyword evidence="9 13" id="KW-0687">Ribonucleoprotein</keyword>
<sequence>MIPILPELPPSQTLYLSNLNEKVRLDELKRALYDTFSPYGPIVDINAKKSLKMKGQAFVVFKDIDNACVAHRAMQSFIFYNKPMRVQFAKKKSDAIAKMDGTYVPRERGPYVEGPRKRKTAPRSPTAPKVQKVVDQPNSILFLQNLPEQANLNTLTVLFGQLPGFKEVRMVPNRKEVAFVEYESEAHASSAKESLQGFKITATHPLRIHYAKR</sequence>
<gene>
    <name evidence="13" type="ORF">RF11_01770</name>
</gene>
<dbReference type="GO" id="GO:0006397">
    <property type="term" value="P:mRNA processing"/>
    <property type="evidence" value="ECO:0007669"/>
    <property type="project" value="UniProtKB-KW"/>
</dbReference>
<dbReference type="GO" id="GO:0008380">
    <property type="term" value="P:RNA splicing"/>
    <property type="evidence" value="ECO:0007669"/>
    <property type="project" value="UniProtKB-KW"/>
</dbReference>
<keyword evidence="4" id="KW-0747">Spliceosome</keyword>
<dbReference type="CDD" id="cd12246">
    <property type="entry name" value="RRM1_U1A_like"/>
    <property type="match status" value="1"/>
</dbReference>
<evidence type="ECO:0000256" key="9">
    <source>
        <dbReference type="ARBA" id="ARBA00023274"/>
    </source>
</evidence>
<comment type="caution">
    <text evidence="13">The sequence shown here is derived from an EMBL/GenBank/DDBJ whole genome shotgun (WGS) entry which is preliminary data.</text>
</comment>
<dbReference type="CDD" id="cd12247">
    <property type="entry name" value="RRM2_U1A_like"/>
    <property type="match status" value="1"/>
</dbReference>
<organism evidence="13 14">
    <name type="scientific">Thelohanellus kitauei</name>
    <name type="common">Myxosporean</name>
    <dbReference type="NCBI Taxonomy" id="669202"/>
    <lineage>
        <taxon>Eukaryota</taxon>
        <taxon>Metazoa</taxon>
        <taxon>Cnidaria</taxon>
        <taxon>Myxozoa</taxon>
        <taxon>Myxosporea</taxon>
        <taxon>Bivalvulida</taxon>
        <taxon>Platysporina</taxon>
        <taxon>Myxobolidae</taxon>
        <taxon>Thelohanellus</taxon>
    </lineage>
</organism>
<evidence type="ECO:0000259" key="12">
    <source>
        <dbReference type="PROSITE" id="PS50102"/>
    </source>
</evidence>
<evidence type="ECO:0000256" key="10">
    <source>
        <dbReference type="PROSITE-ProRule" id="PRU00176"/>
    </source>
</evidence>